<proteinExistence type="predicted"/>
<dbReference type="Pfam" id="PF05711">
    <property type="entry name" value="TylF"/>
    <property type="match status" value="1"/>
</dbReference>
<dbReference type="Proteomes" id="UP000239576">
    <property type="component" value="Unassembled WGS sequence"/>
</dbReference>
<dbReference type="Gene3D" id="3.40.50.150">
    <property type="entry name" value="Vaccinia Virus protein VP39"/>
    <property type="match status" value="1"/>
</dbReference>
<sequence length="273" mass="30608">MLLAYLPKFLRNVLQADRAPTIAEPAVNLPAVEEPALEAPTAESAEETVMQTVLQKVRPYSMVPDSGIEFLIRSVQSLFDQQIEGDFVECGVWKGGCAAAIKLAELALQPDSQRLLHLFDSYEGLPPVQPIDGPMAAGWQQAVDSPWYFDNCAASLEVVQQNFAQLGLLDARVQFYKGWFETTVPEFVKRYPETKIAILRLDGDWYESTKVCLENLYPLVSEKGIIIIDDYYAWDGCAVAVHEYLGKHGLNHRIRSIPDFSSAYIIKQAHREA</sequence>
<dbReference type="PANTHER" id="PTHR40036">
    <property type="entry name" value="MACROCIN O-METHYLTRANSFERASE"/>
    <property type="match status" value="1"/>
</dbReference>
<organism evidence="1 2">
    <name type="scientific">Stenomitos frigidus ULC18</name>
    <dbReference type="NCBI Taxonomy" id="2107698"/>
    <lineage>
        <taxon>Bacteria</taxon>
        <taxon>Bacillati</taxon>
        <taxon>Cyanobacteriota</taxon>
        <taxon>Cyanophyceae</taxon>
        <taxon>Leptolyngbyales</taxon>
        <taxon>Leptolyngbyaceae</taxon>
        <taxon>Stenomitos</taxon>
    </lineage>
</organism>
<comment type="caution">
    <text evidence="1">The sequence shown here is derived from an EMBL/GenBank/DDBJ whole genome shotgun (WGS) entry which is preliminary data.</text>
</comment>
<dbReference type="SUPFAM" id="SSF53335">
    <property type="entry name" value="S-adenosyl-L-methionine-dependent methyltransferases"/>
    <property type="match status" value="1"/>
</dbReference>
<reference evidence="1 2" key="2">
    <citation type="submission" date="2018-03" db="EMBL/GenBank/DDBJ databases">
        <title>The ancient ancestry and fast evolution of plastids.</title>
        <authorList>
            <person name="Moore K.R."/>
            <person name="Magnabosco C."/>
            <person name="Momper L."/>
            <person name="Gold D.A."/>
            <person name="Bosak T."/>
            <person name="Fournier G.P."/>
        </authorList>
    </citation>
    <scope>NUCLEOTIDE SEQUENCE [LARGE SCALE GENOMIC DNA]</scope>
    <source>
        <strain evidence="1 2">ULC18</strain>
    </source>
</reference>
<name>A0A2T1E3A1_9CYAN</name>
<protein>
    <recommendedName>
        <fullName evidence="3">Macrocin O-methyltransferase</fullName>
    </recommendedName>
</protein>
<dbReference type="InterPro" id="IPR008884">
    <property type="entry name" value="TylF_MeTrfase"/>
</dbReference>
<evidence type="ECO:0000313" key="2">
    <source>
        <dbReference type="Proteomes" id="UP000239576"/>
    </source>
</evidence>
<keyword evidence="2" id="KW-1185">Reference proteome</keyword>
<dbReference type="OrthoDB" id="460413at2"/>
<dbReference type="EMBL" id="PVWK01000097">
    <property type="protein sequence ID" value="PSB27229.1"/>
    <property type="molecule type" value="Genomic_DNA"/>
</dbReference>
<dbReference type="AlphaFoldDB" id="A0A2T1E3A1"/>
<dbReference type="InterPro" id="IPR029063">
    <property type="entry name" value="SAM-dependent_MTases_sf"/>
</dbReference>
<evidence type="ECO:0000313" key="1">
    <source>
        <dbReference type="EMBL" id="PSB27229.1"/>
    </source>
</evidence>
<evidence type="ECO:0008006" key="3">
    <source>
        <dbReference type="Google" id="ProtNLM"/>
    </source>
</evidence>
<reference evidence="2" key="1">
    <citation type="submission" date="2018-02" db="EMBL/GenBank/DDBJ databases">
        <authorList>
            <person name="Moore K."/>
            <person name="Momper L."/>
        </authorList>
    </citation>
    <scope>NUCLEOTIDE SEQUENCE [LARGE SCALE GENOMIC DNA]</scope>
    <source>
        <strain evidence="2">ULC18</strain>
    </source>
</reference>
<accession>A0A2T1E3A1</accession>
<gene>
    <name evidence="1" type="ORF">C7B82_17330</name>
</gene>
<dbReference type="PANTHER" id="PTHR40036:SF1">
    <property type="entry name" value="MACROCIN O-METHYLTRANSFERASE"/>
    <property type="match status" value="1"/>
</dbReference>